<name>A0A024WP68_PLAFA</name>
<reference evidence="1 2" key="2">
    <citation type="submission" date="2013-02" db="EMBL/GenBank/DDBJ databases">
        <title>The Genome Sequence of Plasmodium falciparum MaliPS096_E11.</title>
        <authorList>
            <consortium name="The Broad Institute Genome Sequencing Platform"/>
            <consortium name="The Broad Institute Genome Sequencing Center for Infectious Disease"/>
            <person name="Neafsey D."/>
            <person name="Cheeseman I."/>
            <person name="Volkman S."/>
            <person name="Adams J."/>
            <person name="Walker B."/>
            <person name="Young S.K."/>
            <person name="Zeng Q."/>
            <person name="Gargeya S."/>
            <person name="Fitzgerald M."/>
            <person name="Haas B."/>
            <person name="Abouelleil A."/>
            <person name="Alvarado L."/>
            <person name="Arachchi H.M."/>
            <person name="Berlin A.M."/>
            <person name="Chapman S.B."/>
            <person name="Dewar J."/>
            <person name="Goldberg J."/>
            <person name="Griggs A."/>
            <person name="Gujja S."/>
            <person name="Hansen M."/>
            <person name="Howarth C."/>
            <person name="Imamovic A."/>
            <person name="Larimer J."/>
            <person name="McCowan C."/>
            <person name="Murphy C."/>
            <person name="Neiman D."/>
            <person name="Pearson M."/>
            <person name="Priest M."/>
            <person name="Roberts A."/>
            <person name="Saif S."/>
            <person name="Shea T."/>
            <person name="Sisk P."/>
            <person name="Sykes S."/>
            <person name="Wortman J."/>
            <person name="Nusbaum C."/>
            <person name="Birren B."/>
        </authorList>
    </citation>
    <scope>NUCLEOTIDE SEQUENCE [LARGE SCALE GENOMIC DNA]</scope>
    <source>
        <strain evidence="1 2">MaliPS096_E11</strain>
    </source>
</reference>
<dbReference type="EMBL" id="KI925564">
    <property type="protein sequence ID" value="ETW48773.1"/>
    <property type="molecule type" value="Genomic_DNA"/>
</dbReference>
<dbReference type="AlphaFoldDB" id="A0A024WP68"/>
<organism evidence="1 2">
    <name type="scientific">Plasmodium falciparum MaliPS096_E11</name>
    <dbReference type="NCBI Taxonomy" id="1036727"/>
    <lineage>
        <taxon>Eukaryota</taxon>
        <taxon>Sar</taxon>
        <taxon>Alveolata</taxon>
        <taxon>Apicomplexa</taxon>
        <taxon>Aconoidasida</taxon>
        <taxon>Haemosporida</taxon>
        <taxon>Plasmodiidae</taxon>
        <taxon>Plasmodium</taxon>
        <taxon>Plasmodium (Laverania)</taxon>
    </lineage>
</organism>
<dbReference type="Proteomes" id="UP000030699">
    <property type="component" value="Unassembled WGS sequence"/>
</dbReference>
<accession>A0A024WP68</accession>
<evidence type="ECO:0000313" key="1">
    <source>
        <dbReference type="EMBL" id="ETW48773.1"/>
    </source>
</evidence>
<evidence type="ECO:0000313" key="2">
    <source>
        <dbReference type="Proteomes" id="UP000030699"/>
    </source>
</evidence>
<gene>
    <name evidence="1" type="ORF">PFMALIP_03186</name>
</gene>
<reference evidence="1 2" key="1">
    <citation type="submission" date="2013-02" db="EMBL/GenBank/DDBJ databases">
        <title>The Genome Annotation of Plasmodium falciparum MaliPS096_E11.</title>
        <authorList>
            <consortium name="The Broad Institute Genome Sequencing Platform"/>
            <consortium name="The Broad Institute Genome Sequencing Center for Infectious Disease"/>
            <person name="Neafsey D."/>
            <person name="Hoffman S."/>
            <person name="Volkman S."/>
            <person name="Rosenthal P."/>
            <person name="Walker B."/>
            <person name="Young S.K."/>
            <person name="Zeng Q."/>
            <person name="Gargeya S."/>
            <person name="Fitzgerald M."/>
            <person name="Haas B."/>
            <person name="Abouelleil A."/>
            <person name="Allen A.W."/>
            <person name="Alvarado L."/>
            <person name="Arachchi H.M."/>
            <person name="Berlin A.M."/>
            <person name="Chapman S.B."/>
            <person name="Gainer-Dewar J."/>
            <person name="Goldberg J."/>
            <person name="Griggs A."/>
            <person name="Gujja S."/>
            <person name="Hansen M."/>
            <person name="Howarth C."/>
            <person name="Imamovic A."/>
            <person name="Ireland A."/>
            <person name="Larimer J."/>
            <person name="McCowan C."/>
            <person name="Murphy C."/>
            <person name="Pearson M."/>
            <person name="Poon T.W."/>
            <person name="Priest M."/>
            <person name="Roberts A."/>
            <person name="Saif S."/>
            <person name="Shea T."/>
            <person name="Sisk P."/>
            <person name="Sykes S."/>
            <person name="Wortman J."/>
            <person name="Nusbaum C."/>
            <person name="Birren B."/>
        </authorList>
    </citation>
    <scope>NUCLEOTIDE SEQUENCE [LARGE SCALE GENOMIC DNA]</scope>
    <source>
        <strain evidence="1 2">MaliPS096_E11</strain>
    </source>
</reference>
<sequence length="67" mass="8074">MSSDHNPVSCCFQMFKMKNDEDIPLTKVTFAHIENRSIDQRMEILMVLRYIQIIHYKKYLDILNKPK</sequence>
<proteinExistence type="predicted"/>
<protein>
    <submittedName>
        <fullName evidence="1">Uncharacterized protein</fullName>
    </submittedName>
</protein>